<evidence type="ECO:0000313" key="8">
    <source>
        <dbReference type="Proteomes" id="UP000248544"/>
    </source>
</evidence>
<dbReference type="PROSITE" id="PS00211">
    <property type="entry name" value="ABC_TRANSPORTER_1"/>
    <property type="match status" value="1"/>
</dbReference>
<evidence type="ECO:0000256" key="3">
    <source>
        <dbReference type="ARBA" id="ARBA00022741"/>
    </source>
</evidence>
<dbReference type="CDD" id="cd03224">
    <property type="entry name" value="ABC_TM1139_LivF_branched"/>
    <property type="match status" value="1"/>
</dbReference>
<dbReference type="GO" id="GO:0016887">
    <property type="term" value="F:ATP hydrolysis activity"/>
    <property type="evidence" value="ECO:0007669"/>
    <property type="project" value="InterPro"/>
</dbReference>
<keyword evidence="3" id="KW-0547">Nucleotide-binding</keyword>
<evidence type="ECO:0000313" key="7">
    <source>
        <dbReference type="EMBL" id="PZG49035.1"/>
    </source>
</evidence>
<dbReference type="PANTHER" id="PTHR43820">
    <property type="entry name" value="HIGH-AFFINITY BRANCHED-CHAIN AMINO ACID TRANSPORT ATP-BINDING PROTEIN LIVF"/>
    <property type="match status" value="1"/>
</dbReference>
<evidence type="ECO:0000259" key="6">
    <source>
        <dbReference type="PROSITE" id="PS50893"/>
    </source>
</evidence>
<gene>
    <name evidence="7" type="ORF">C1I98_11965</name>
</gene>
<proteinExistence type="inferred from homology"/>
<dbReference type="EMBL" id="POUA01000071">
    <property type="protein sequence ID" value="PZG49035.1"/>
    <property type="molecule type" value="Genomic_DNA"/>
</dbReference>
<dbReference type="AlphaFoldDB" id="A0A2W2HAJ4"/>
<evidence type="ECO:0000256" key="4">
    <source>
        <dbReference type="ARBA" id="ARBA00022840"/>
    </source>
</evidence>
<sequence length="253" mass="26787">MAEQILDVRDISVARGDVPIVYDVTLGVQPEAVTVLLGANGAGKTTLLDGIAGLAKTTSGTIGLAGQAIAGLPTYRRAHAGLGYAEQARTVFRSLTVEQNLLVARTGNGDLGTAYRLFPELERRRALGAGHLSGGEQQMLVLARALLGEPKVLLIDEMSLGLAPVVVRRLMSAVRELTSLGIAVLLVEQFAHLALEIGSRAYVLRKGRVVFEGPCADLAGDDDLLKQYYFGTAEDPAEHDDTAEKVAAEGEAR</sequence>
<reference evidence="7 8" key="1">
    <citation type="submission" date="2018-01" db="EMBL/GenBank/DDBJ databases">
        <title>Draft genome sequence of Sphaerisporangium sp. 7K107.</title>
        <authorList>
            <person name="Sahin N."/>
            <person name="Saygin H."/>
            <person name="Ay H."/>
        </authorList>
    </citation>
    <scope>NUCLEOTIDE SEQUENCE [LARGE SCALE GENOMIC DNA]</scope>
    <source>
        <strain evidence="7 8">7K107</strain>
    </source>
</reference>
<dbReference type="InterPro" id="IPR003593">
    <property type="entry name" value="AAA+_ATPase"/>
</dbReference>
<dbReference type="InterPro" id="IPR017871">
    <property type="entry name" value="ABC_transporter-like_CS"/>
</dbReference>
<dbReference type="Gene3D" id="3.40.50.300">
    <property type="entry name" value="P-loop containing nucleotide triphosphate hydrolases"/>
    <property type="match status" value="1"/>
</dbReference>
<dbReference type="PROSITE" id="PS50893">
    <property type="entry name" value="ABC_TRANSPORTER_2"/>
    <property type="match status" value="1"/>
</dbReference>
<feature type="domain" description="ABC transporter" evidence="6">
    <location>
        <begin position="6"/>
        <end position="231"/>
    </location>
</feature>
<keyword evidence="5" id="KW-0029">Amino-acid transport</keyword>
<dbReference type="RefSeq" id="WP_111167245.1">
    <property type="nucleotide sequence ID" value="NZ_POUA01000071.1"/>
</dbReference>
<dbReference type="SUPFAM" id="SSF52540">
    <property type="entry name" value="P-loop containing nucleoside triphosphate hydrolases"/>
    <property type="match status" value="1"/>
</dbReference>
<dbReference type="InterPro" id="IPR052156">
    <property type="entry name" value="BCAA_Transport_ATP-bd_LivF"/>
</dbReference>
<dbReference type="GO" id="GO:0015658">
    <property type="term" value="F:branched-chain amino acid transmembrane transporter activity"/>
    <property type="evidence" value="ECO:0007669"/>
    <property type="project" value="TreeGrafter"/>
</dbReference>
<comment type="caution">
    <text evidence="7">The sequence shown here is derived from an EMBL/GenBank/DDBJ whole genome shotgun (WGS) entry which is preliminary data.</text>
</comment>
<organism evidence="7 8">
    <name type="scientific">Spongiactinospora gelatinilytica</name>
    <dbReference type="NCBI Taxonomy" id="2666298"/>
    <lineage>
        <taxon>Bacteria</taxon>
        <taxon>Bacillati</taxon>
        <taxon>Actinomycetota</taxon>
        <taxon>Actinomycetes</taxon>
        <taxon>Streptosporangiales</taxon>
        <taxon>Streptosporangiaceae</taxon>
        <taxon>Spongiactinospora</taxon>
    </lineage>
</organism>
<dbReference type="GO" id="GO:0015807">
    <property type="term" value="P:L-amino acid transport"/>
    <property type="evidence" value="ECO:0007669"/>
    <property type="project" value="TreeGrafter"/>
</dbReference>
<accession>A0A2W2HAJ4</accession>
<evidence type="ECO:0000256" key="2">
    <source>
        <dbReference type="ARBA" id="ARBA00022448"/>
    </source>
</evidence>
<dbReference type="InterPro" id="IPR003439">
    <property type="entry name" value="ABC_transporter-like_ATP-bd"/>
</dbReference>
<protein>
    <submittedName>
        <fullName evidence="7">ABC transporter ATP-binding protein</fullName>
    </submittedName>
</protein>
<evidence type="ECO:0000256" key="5">
    <source>
        <dbReference type="ARBA" id="ARBA00022970"/>
    </source>
</evidence>
<dbReference type="PANTHER" id="PTHR43820:SF2">
    <property type="entry name" value="ABC TRANSPORTER ATP-BINDING PROTEIN"/>
    <property type="match status" value="1"/>
</dbReference>
<keyword evidence="8" id="KW-1185">Reference proteome</keyword>
<keyword evidence="4 7" id="KW-0067">ATP-binding</keyword>
<dbReference type="Proteomes" id="UP000248544">
    <property type="component" value="Unassembled WGS sequence"/>
</dbReference>
<dbReference type="Pfam" id="PF00005">
    <property type="entry name" value="ABC_tran"/>
    <property type="match status" value="1"/>
</dbReference>
<name>A0A2W2HAJ4_9ACTN</name>
<dbReference type="SMART" id="SM00382">
    <property type="entry name" value="AAA"/>
    <property type="match status" value="1"/>
</dbReference>
<evidence type="ECO:0000256" key="1">
    <source>
        <dbReference type="ARBA" id="ARBA00005417"/>
    </source>
</evidence>
<dbReference type="InterPro" id="IPR027417">
    <property type="entry name" value="P-loop_NTPase"/>
</dbReference>
<keyword evidence="2" id="KW-0813">Transport</keyword>
<dbReference type="GO" id="GO:0005524">
    <property type="term" value="F:ATP binding"/>
    <property type="evidence" value="ECO:0007669"/>
    <property type="project" value="UniProtKB-KW"/>
</dbReference>
<comment type="similarity">
    <text evidence="1">Belongs to the ABC transporter superfamily.</text>
</comment>